<organism evidence="1 2">
    <name type="scientific">Albula glossodonta</name>
    <name type="common">roundjaw bonefish</name>
    <dbReference type="NCBI Taxonomy" id="121402"/>
    <lineage>
        <taxon>Eukaryota</taxon>
        <taxon>Metazoa</taxon>
        <taxon>Chordata</taxon>
        <taxon>Craniata</taxon>
        <taxon>Vertebrata</taxon>
        <taxon>Euteleostomi</taxon>
        <taxon>Actinopterygii</taxon>
        <taxon>Neopterygii</taxon>
        <taxon>Teleostei</taxon>
        <taxon>Albuliformes</taxon>
        <taxon>Albulidae</taxon>
        <taxon>Albula</taxon>
    </lineage>
</organism>
<dbReference type="Proteomes" id="UP000824540">
    <property type="component" value="Unassembled WGS sequence"/>
</dbReference>
<comment type="caution">
    <text evidence="1">The sequence shown here is derived from an EMBL/GenBank/DDBJ whole genome shotgun (WGS) entry which is preliminary data.</text>
</comment>
<evidence type="ECO:0000313" key="1">
    <source>
        <dbReference type="EMBL" id="KAG9352892.1"/>
    </source>
</evidence>
<gene>
    <name evidence="1" type="ORF">JZ751_017468</name>
</gene>
<sequence length="115" mass="13320">MCNKGEEERERERACDFIKEGRYQLQKPAALKVVLSDMCILAALAQQLDHIHIVRKQQWVLVLLYLICSSTVSDVQQRMSHPTHPTEAPDLVIAMTRHLLLSQQTRAKHLQIIFF</sequence>
<protein>
    <submittedName>
        <fullName evidence="1">Uncharacterized protein</fullName>
    </submittedName>
</protein>
<proteinExistence type="predicted"/>
<name>A0A8T2PNI6_9TELE</name>
<dbReference type="EMBL" id="JAFBMS010000004">
    <property type="protein sequence ID" value="KAG9352892.1"/>
    <property type="molecule type" value="Genomic_DNA"/>
</dbReference>
<evidence type="ECO:0000313" key="2">
    <source>
        <dbReference type="Proteomes" id="UP000824540"/>
    </source>
</evidence>
<dbReference type="AlphaFoldDB" id="A0A8T2PNI6"/>
<keyword evidence="2" id="KW-1185">Reference proteome</keyword>
<accession>A0A8T2PNI6</accession>
<reference evidence="1" key="1">
    <citation type="thesis" date="2021" institute="BYU ScholarsArchive" country="Provo, UT, USA">
        <title>Applications of and Algorithms for Genome Assembly and Genomic Analyses with an Emphasis on Marine Teleosts.</title>
        <authorList>
            <person name="Pickett B.D."/>
        </authorList>
    </citation>
    <scope>NUCLEOTIDE SEQUENCE</scope>
    <source>
        <strain evidence="1">HI-2016</strain>
    </source>
</reference>